<proteinExistence type="inferred from homology"/>
<dbReference type="GO" id="GO:0005737">
    <property type="term" value="C:cytoplasm"/>
    <property type="evidence" value="ECO:0007669"/>
    <property type="project" value="TreeGrafter"/>
</dbReference>
<dbReference type="GO" id="GO:0006508">
    <property type="term" value="P:proteolysis"/>
    <property type="evidence" value="ECO:0007669"/>
    <property type="project" value="InterPro"/>
</dbReference>
<keyword evidence="3" id="KW-0788">Thiol protease</keyword>
<comment type="similarity">
    <text evidence="1">Belongs to the peptidase C14B family.</text>
</comment>
<reference evidence="6" key="1">
    <citation type="submission" date="2021-01" db="EMBL/GenBank/DDBJ databases">
        <authorList>
            <person name="Kaushik A."/>
        </authorList>
    </citation>
    <scope>NUCLEOTIDE SEQUENCE</scope>
    <source>
        <strain evidence="6">AG6-10EEA</strain>
    </source>
</reference>
<dbReference type="InterPro" id="IPR011600">
    <property type="entry name" value="Pept_C14_caspase"/>
</dbReference>
<keyword evidence="2" id="KW-0053">Apoptosis</keyword>
<dbReference type="Gene3D" id="3.40.50.12660">
    <property type="match status" value="1"/>
</dbReference>
<accession>A0A8H3AV77</accession>
<evidence type="ECO:0000313" key="7">
    <source>
        <dbReference type="Proteomes" id="UP000663853"/>
    </source>
</evidence>
<evidence type="ECO:0000259" key="5">
    <source>
        <dbReference type="Pfam" id="PF00656"/>
    </source>
</evidence>
<evidence type="ECO:0000313" key="6">
    <source>
        <dbReference type="EMBL" id="CAE6441270.1"/>
    </source>
</evidence>
<evidence type="ECO:0000256" key="3">
    <source>
        <dbReference type="ARBA" id="ARBA00022807"/>
    </source>
</evidence>
<keyword evidence="3" id="KW-0378">Hydrolase</keyword>
<dbReference type="PANTHER" id="PTHR48104:SF30">
    <property type="entry name" value="METACASPASE-1"/>
    <property type="match status" value="1"/>
</dbReference>
<dbReference type="GO" id="GO:0006915">
    <property type="term" value="P:apoptotic process"/>
    <property type="evidence" value="ECO:0007669"/>
    <property type="project" value="UniProtKB-KW"/>
</dbReference>
<organism evidence="6 7">
    <name type="scientific">Rhizoctonia solani</name>
    <dbReference type="NCBI Taxonomy" id="456999"/>
    <lineage>
        <taxon>Eukaryota</taxon>
        <taxon>Fungi</taxon>
        <taxon>Dikarya</taxon>
        <taxon>Basidiomycota</taxon>
        <taxon>Agaricomycotina</taxon>
        <taxon>Agaricomycetes</taxon>
        <taxon>Cantharellales</taxon>
        <taxon>Ceratobasidiaceae</taxon>
        <taxon>Rhizoctonia</taxon>
    </lineage>
</organism>
<evidence type="ECO:0000256" key="1">
    <source>
        <dbReference type="ARBA" id="ARBA00009005"/>
    </source>
</evidence>
<evidence type="ECO:0000256" key="2">
    <source>
        <dbReference type="ARBA" id="ARBA00022703"/>
    </source>
</evidence>
<dbReference type="InterPro" id="IPR050452">
    <property type="entry name" value="Metacaspase"/>
</dbReference>
<comment type="caution">
    <text evidence="6">The sequence shown here is derived from an EMBL/GenBank/DDBJ whole genome shotgun (WGS) entry which is preliminary data.</text>
</comment>
<gene>
    <name evidence="6" type="ORF">RDB_LOCUS36949</name>
</gene>
<feature type="region of interest" description="Disordered" evidence="4">
    <location>
        <begin position="1"/>
        <end position="68"/>
    </location>
</feature>
<protein>
    <recommendedName>
        <fullName evidence="5">Peptidase C14 caspase domain-containing protein</fullName>
    </recommendedName>
</protein>
<feature type="compositionally biased region" description="Polar residues" evidence="4">
    <location>
        <begin position="1"/>
        <end position="11"/>
    </location>
</feature>
<dbReference type="SUPFAM" id="SSF52129">
    <property type="entry name" value="Caspase-like"/>
    <property type="match status" value="1"/>
</dbReference>
<dbReference type="Proteomes" id="UP000663853">
    <property type="component" value="Unassembled WGS sequence"/>
</dbReference>
<dbReference type="EMBL" id="CAJMXA010000735">
    <property type="protein sequence ID" value="CAE6441270.1"/>
    <property type="molecule type" value="Genomic_DNA"/>
</dbReference>
<evidence type="ECO:0000256" key="4">
    <source>
        <dbReference type="SAM" id="MobiDB-lite"/>
    </source>
</evidence>
<dbReference type="AlphaFoldDB" id="A0A8H3AV77"/>
<dbReference type="PANTHER" id="PTHR48104">
    <property type="entry name" value="METACASPASE-4"/>
    <property type="match status" value="1"/>
</dbReference>
<feature type="domain" description="Peptidase C14 caspase" evidence="5">
    <location>
        <begin position="148"/>
        <end position="436"/>
    </location>
</feature>
<dbReference type="Pfam" id="PF00656">
    <property type="entry name" value="Peptidase_C14"/>
    <property type="match status" value="1"/>
</dbReference>
<feature type="compositionally biased region" description="Pro residues" evidence="4">
    <location>
        <begin position="38"/>
        <end position="47"/>
    </location>
</feature>
<dbReference type="InterPro" id="IPR029030">
    <property type="entry name" value="Caspase-like_dom_sf"/>
</dbReference>
<dbReference type="GO" id="GO:0004197">
    <property type="term" value="F:cysteine-type endopeptidase activity"/>
    <property type="evidence" value="ECO:0007669"/>
    <property type="project" value="InterPro"/>
</dbReference>
<name>A0A8H3AV77_9AGAM</name>
<keyword evidence="3" id="KW-0645">Protease</keyword>
<sequence>MSWNHNYQTPPGANAHSWSIPSPPQPSQFSNRQMQDPDSPPSTPPLVPGNTYSPPVSPASMPLGSPVNSHPRYSGQFYSWQAGRIADPEDTAGAGDVIAPGAWSSSPMEQSVINDAQFPPDGYIQQAYLRDQHRTSYGQSLHASYPGRKKALCIGVNYIGQTVHLQGCINDVHNISNFLTVQFGYKNENIRKLTDDATDPNYLPTRENIIKSMRWLVEDAQPSDSLFFHFSGHGGQTKDLDGDEDDGFDEVIYPVDFQNAGHIVDDEIHEILVRPLRPGCRLTAIFDCSHSGSALDLPYTYSTEGKLKEHSQLAETGRGLLSFGRFCARGDMSSAMKGLSSVIRPPTSRRARKQATKLSREMRGSEADVVSWSACKDSEKSDDAFEGHEAVGAMSYAFIQALKQKPRQSYRELLSSVREILRSRYEQKPQLSTSHPIDTNNWFIA</sequence>